<dbReference type="GO" id="GO:0005634">
    <property type="term" value="C:nucleus"/>
    <property type="evidence" value="ECO:0007669"/>
    <property type="project" value="UniProtKB-SubCell"/>
</dbReference>
<reference evidence="20" key="2">
    <citation type="journal article" date="2015" name="J. Biotechnol.">
        <title>The structure of the Cyberlindnera jadinii genome and its relation to Candida utilis analyzed by the occurrence of single nucleotide polymorphisms.</title>
        <authorList>
            <person name="Rupp O."/>
            <person name="Brinkrolf K."/>
            <person name="Buerth C."/>
            <person name="Kunigo M."/>
            <person name="Schneider J."/>
            <person name="Jaenicke S."/>
            <person name="Goesmann A."/>
            <person name="Puehler A."/>
            <person name="Jaeger K.-E."/>
            <person name="Ernst J.F."/>
        </authorList>
    </citation>
    <scope>NUCLEOTIDE SEQUENCE [LARGE SCALE GENOMIC DNA]</scope>
    <source>
        <strain evidence="20">ATCC 18201 / CBS 1600 / BCRC 20928 / JCM 3617 / NBRC 0987 / NRRL Y-1542</strain>
    </source>
</reference>
<evidence type="ECO:0000256" key="7">
    <source>
        <dbReference type="ARBA" id="ARBA00022737"/>
    </source>
</evidence>
<name>A0A0H5CFS4_CYBJN</name>
<dbReference type="SMART" id="SM00360">
    <property type="entry name" value="RRM"/>
    <property type="match status" value="4"/>
</dbReference>
<feature type="compositionally biased region" description="Low complexity" evidence="15">
    <location>
        <begin position="599"/>
        <end position="624"/>
    </location>
</feature>
<evidence type="ECO:0000256" key="2">
    <source>
        <dbReference type="ARBA" id="ARBA00004496"/>
    </source>
</evidence>
<dbReference type="SMART" id="SM00517">
    <property type="entry name" value="PolyA"/>
    <property type="match status" value="1"/>
</dbReference>
<accession>A0A0H5CFS4</accession>
<evidence type="ECO:0000259" key="16">
    <source>
        <dbReference type="PROSITE" id="PS50102"/>
    </source>
</evidence>
<dbReference type="Pfam" id="PF00076">
    <property type="entry name" value="RRM_1"/>
    <property type="match status" value="4"/>
</dbReference>
<feature type="domain" description="PABC" evidence="17">
    <location>
        <begin position="516"/>
        <end position="597"/>
    </location>
</feature>
<dbReference type="RefSeq" id="XP_020070739.1">
    <property type="nucleotide sequence ID" value="XM_020215045.1"/>
</dbReference>
<dbReference type="Gene3D" id="1.10.1900.10">
    <property type="entry name" value="c-terminal domain of poly(a) binding protein"/>
    <property type="match status" value="1"/>
</dbReference>
<evidence type="ECO:0000256" key="11">
    <source>
        <dbReference type="ARBA" id="ARBA00023242"/>
    </source>
</evidence>
<dbReference type="InterPro" id="IPR000504">
    <property type="entry name" value="RRM_dom"/>
</dbReference>
<dbReference type="Pfam" id="PF00658">
    <property type="entry name" value="MLLE"/>
    <property type="match status" value="1"/>
</dbReference>
<reference evidence="19 21" key="3">
    <citation type="journal article" date="2016" name="Proc. Natl. Acad. Sci. U.S.A.">
        <title>Comparative genomics of biotechnologically important yeasts.</title>
        <authorList>
            <person name="Riley R."/>
            <person name="Haridas S."/>
            <person name="Wolfe K.H."/>
            <person name="Lopes M.R."/>
            <person name="Hittinger C.T."/>
            <person name="Goeker M."/>
            <person name="Salamov A.A."/>
            <person name="Wisecaver J.H."/>
            <person name="Long T.M."/>
            <person name="Calvey C.H."/>
            <person name="Aerts A.L."/>
            <person name="Barry K.W."/>
            <person name="Choi C."/>
            <person name="Clum A."/>
            <person name="Coughlan A.Y."/>
            <person name="Deshpande S."/>
            <person name="Douglass A.P."/>
            <person name="Hanson S.J."/>
            <person name="Klenk H.-P."/>
            <person name="LaButti K.M."/>
            <person name="Lapidus A."/>
            <person name="Lindquist E.A."/>
            <person name="Lipzen A.M."/>
            <person name="Meier-Kolthoff J.P."/>
            <person name="Ohm R.A."/>
            <person name="Otillar R.P."/>
            <person name="Pangilinan J.L."/>
            <person name="Peng Y."/>
            <person name="Rokas A."/>
            <person name="Rosa C.A."/>
            <person name="Scheuner C."/>
            <person name="Sibirny A.A."/>
            <person name="Slot J.C."/>
            <person name="Stielow J.B."/>
            <person name="Sun H."/>
            <person name="Kurtzman C.P."/>
            <person name="Blackwell M."/>
            <person name="Grigoriev I.V."/>
            <person name="Jeffries T.W."/>
        </authorList>
    </citation>
    <scope>NUCLEOTIDE SEQUENCE [LARGE SCALE GENOMIC DNA]</scope>
    <source>
        <strain evidence="21">ATCC 18201 / CBS 1600 / BCRC 20928 / JCM 3617 / NBRC 0987 / NRRL Y-1542</strain>
        <strain evidence="19">NRRL Y-1542</strain>
    </source>
</reference>
<dbReference type="PROSITE" id="PS50102">
    <property type="entry name" value="RRM"/>
    <property type="match status" value="4"/>
</dbReference>
<dbReference type="AlphaFoldDB" id="A0A0H5CFS4"/>
<dbReference type="InterPro" id="IPR034364">
    <property type="entry name" value="PABP_RRM1"/>
</dbReference>
<evidence type="ECO:0000256" key="8">
    <source>
        <dbReference type="ARBA" id="ARBA00022816"/>
    </source>
</evidence>
<keyword evidence="21" id="KW-1185">Reference proteome</keyword>
<evidence type="ECO:0000256" key="3">
    <source>
        <dbReference type="ARBA" id="ARBA00008557"/>
    </source>
</evidence>
<evidence type="ECO:0000256" key="10">
    <source>
        <dbReference type="ARBA" id="ARBA00022884"/>
    </source>
</evidence>
<feature type="domain" description="RRM" evidence="16">
    <location>
        <begin position="44"/>
        <end position="122"/>
    </location>
</feature>
<keyword evidence="11" id="KW-0539">Nucleus</keyword>
<dbReference type="InterPro" id="IPR003954">
    <property type="entry name" value="RRM_euk-type"/>
</dbReference>
<keyword evidence="6" id="KW-0507">mRNA processing</keyword>
<dbReference type="STRING" id="983966.A0A0H5CFS4"/>
<evidence type="ECO:0000256" key="4">
    <source>
        <dbReference type="ARBA" id="ARBA00022448"/>
    </source>
</evidence>
<evidence type="ECO:0000313" key="19">
    <source>
        <dbReference type="EMBL" id="ODV73700.1"/>
    </source>
</evidence>
<evidence type="ECO:0000313" key="21">
    <source>
        <dbReference type="Proteomes" id="UP000094389"/>
    </source>
</evidence>
<evidence type="ECO:0000256" key="1">
    <source>
        <dbReference type="ARBA" id="ARBA00004123"/>
    </source>
</evidence>
<gene>
    <name evidence="18" type="primary">PAB1</name>
    <name evidence="18" type="ORF">BN1211_4026</name>
    <name evidence="19" type="ORF">CYBJADRAFT_167714</name>
</gene>
<feature type="region of interest" description="Disordered" evidence="15">
    <location>
        <begin position="1"/>
        <end position="41"/>
    </location>
</feature>
<dbReference type="FunFam" id="3.30.70.330:FF:000520">
    <property type="entry name" value="Polyadenylate-binding protein"/>
    <property type="match status" value="1"/>
</dbReference>
<dbReference type="OrthoDB" id="19742at2759"/>
<dbReference type="GO" id="GO:0006397">
    <property type="term" value="P:mRNA processing"/>
    <property type="evidence" value="ECO:0007669"/>
    <property type="project" value="UniProtKB-KW"/>
</dbReference>
<dbReference type="InterPro" id="IPR036053">
    <property type="entry name" value="PABP-dom"/>
</dbReference>
<dbReference type="InterPro" id="IPR045305">
    <property type="entry name" value="RRM2_I_PABPs"/>
</dbReference>
<feature type="compositionally biased region" description="Basic and acidic residues" evidence="15">
    <location>
        <begin position="1"/>
        <end position="20"/>
    </location>
</feature>
<dbReference type="FunFam" id="3.30.70.330:FF:000091">
    <property type="entry name" value="Polyadenylate-binding protein"/>
    <property type="match status" value="1"/>
</dbReference>
<dbReference type="CDD" id="cd12381">
    <property type="entry name" value="RRM4_I_PABPs"/>
    <property type="match status" value="1"/>
</dbReference>
<keyword evidence="8" id="KW-0509">mRNA transport</keyword>
<dbReference type="Proteomes" id="UP000038830">
    <property type="component" value="Unassembled WGS sequence"/>
</dbReference>
<organism evidence="18 20">
    <name type="scientific">Cyberlindnera jadinii (strain ATCC 18201 / CBS 1600 / BCRC 20928 / JCM 3617 / NBRC 0987 / NRRL Y-1542)</name>
    <name type="common">Torula yeast</name>
    <name type="synonym">Candida utilis</name>
    <dbReference type="NCBI Taxonomy" id="983966"/>
    <lineage>
        <taxon>Eukaryota</taxon>
        <taxon>Fungi</taxon>
        <taxon>Dikarya</taxon>
        <taxon>Ascomycota</taxon>
        <taxon>Saccharomycotina</taxon>
        <taxon>Saccharomycetes</taxon>
        <taxon>Phaffomycetales</taxon>
        <taxon>Phaffomycetaceae</taxon>
        <taxon>Cyberlindnera</taxon>
    </lineage>
</organism>
<proteinExistence type="inferred from homology"/>
<accession>A0A1E4S2N8</accession>
<dbReference type="Proteomes" id="UP000094389">
    <property type="component" value="Unassembled WGS sequence"/>
</dbReference>
<dbReference type="GeneID" id="30989441"/>
<keyword evidence="9" id="KW-0810">Translation regulation</keyword>
<comment type="subcellular location">
    <subcellularLocation>
        <location evidence="2 14">Cytoplasm</location>
    </subcellularLocation>
    <subcellularLocation>
        <location evidence="1">Nucleus</location>
    </subcellularLocation>
</comment>
<dbReference type="PROSITE" id="PS51309">
    <property type="entry name" value="PABC"/>
    <property type="match status" value="1"/>
</dbReference>
<evidence type="ECO:0000256" key="6">
    <source>
        <dbReference type="ARBA" id="ARBA00022664"/>
    </source>
</evidence>
<comment type="function">
    <text evidence="12">Binds the poly(A) tail of mRNA. Appears to be an important mediator of the multiple roles of the poly(A) tail in mRNA biogenesis, stability and translation. In the nucleus, involved in both mRNA cleavage and polyadenylation. Is also required for efficient mRNA export to the cytoplasm. Acts in concert with a poly(A)-specific nuclease (PAN) to affect poly(A) tail shortening, which may occur concomitantly with either nucleocytoplasmic mRNA transport or translational initiation. In the cytoplasm, stimulates translation initiation and regulates mRNA decay through translation termination-coupled poly(A) shortening, probably mediated by PAN.</text>
</comment>
<evidence type="ECO:0000256" key="14">
    <source>
        <dbReference type="RuleBase" id="RU362004"/>
    </source>
</evidence>
<dbReference type="CDD" id="cd12380">
    <property type="entry name" value="RRM3_I_PABPs"/>
    <property type="match status" value="1"/>
</dbReference>
<dbReference type="GO" id="GO:0051028">
    <property type="term" value="P:mRNA transport"/>
    <property type="evidence" value="ECO:0007669"/>
    <property type="project" value="UniProtKB-KW"/>
</dbReference>
<dbReference type="OMA" id="MNGRMLN"/>
<dbReference type="FunFam" id="3.30.70.330:FF:000003">
    <property type="entry name" value="Polyadenylate-binding protein"/>
    <property type="match status" value="1"/>
</dbReference>
<dbReference type="CDD" id="cd12378">
    <property type="entry name" value="RRM1_I_PABPs"/>
    <property type="match status" value="1"/>
</dbReference>
<keyword evidence="10 13" id="KW-0694">RNA-binding</keyword>
<dbReference type="InterPro" id="IPR035979">
    <property type="entry name" value="RBD_domain_sf"/>
</dbReference>
<dbReference type="SUPFAM" id="SSF63570">
    <property type="entry name" value="PABC (PABP) domain"/>
    <property type="match status" value="1"/>
</dbReference>
<dbReference type="CDD" id="cd12379">
    <property type="entry name" value="RRM2_I_PABPs"/>
    <property type="match status" value="1"/>
</dbReference>
<evidence type="ECO:0000256" key="15">
    <source>
        <dbReference type="SAM" id="MobiDB-lite"/>
    </source>
</evidence>
<dbReference type="InterPro" id="IPR012677">
    <property type="entry name" value="Nucleotide-bd_a/b_plait_sf"/>
</dbReference>
<dbReference type="EMBL" id="KV453930">
    <property type="protein sequence ID" value="ODV73700.1"/>
    <property type="molecule type" value="Genomic_DNA"/>
</dbReference>
<dbReference type="GO" id="GO:0006417">
    <property type="term" value="P:regulation of translation"/>
    <property type="evidence" value="ECO:0007669"/>
    <property type="project" value="UniProtKB-KW"/>
</dbReference>
<feature type="domain" description="RRM" evidence="16">
    <location>
        <begin position="132"/>
        <end position="209"/>
    </location>
</feature>
<dbReference type="SMART" id="SM00361">
    <property type="entry name" value="RRM_1"/>
    <property type="match status" value="2"/>
</dbReference>
<comment type="similarity">
    <text evidence="3 14">Belongs to the polyadenylate-binding protein type-1 family.</text>
</comment>
<dbReference type="GO" id="GO:0003723">
    <property type="term" value="F:RNA binding"/>
    <property type="evidence" value="ECO:0007669"/>
    <property type="project" value="UniProtKB-UniRule"/>
</dbReference>
<evidence type="ECO:0000256" key="13">
    <source>
        <dbReference type="PROSITE-ProRule" id="PRU00176"/>
    </source>
</evidence>
<sequence>MSAEQIEKTTQELEALKVEEESPVAPSETTEKSEEQSSTPAVGASLYVGELEPNVSEATLFEVFTAIGPVSSIRVCRDAVTKRSLGYAYVNFDDPKDGQKAIDELNYSPVNGRPMRIMLSQRDPSLRRSGAGNIFIKNLDAAIDNKALHDTFSTFGRILSCKVATDLDGKSKGFGFVHYETAEAAEAAIEAVNGMDLNGQIVYVAKHLSREERESKANAIEETFTNVYVKNIDLEATAEEVEELFKPFGAITSFVLQSDAEGKSKGFGFVNFAEHESATKAIEELNDTEFKGKKLYVGRAQKKYERREQLKKKYDAYRAASLTKSQGVNLFIKNLDDTIDDDRLREEFSPFGTITSAKVMRDEAGKSKGFGFVAFTSPDEASKALSEMNQHMLVNKPLYVALAQKKEARRSQIQQQIMAKNQMRMQQAASGIPGQFIPPVFYGQQPGVYPPRGPMPGQFMMQGIPRPGQGIPPQGQWAGRQIPNGMYGPPQFQDYRQGQRGFNNRGGNRRQNREDVSANLAQALANAPEDQHKRILGEELYSKVVATGKAQDPESAGKITGMLLGLENDEIISLLGDDDLFKQHFDDALEAYEEFKQNEQQQASPEAAEETAPAAAAAAPAESA</sequence>
<feature type="domain" description="RRM" evidence="16">
    <location>
        <begin position="328"/>
        <end position="405"/>
    </location>
</feature>
<dbReference type="EMBL" id="CDQK01000004">
    <property type="protein sequence ID" value="CEP23444.1"/>
    <property type="molecule type" value="Genomic_DNA"/>
</dbReference>
<dbReference type="PANTHER" id="PTHR24012">
    <property type="entry name" value="RNA BINDING PROTEIN"/>
    <property type="match status" value="1"/>
</dbReference>
<dbReference type="InterPro" id="IPR002004">
    <property type="entry name" value="PABP_HYD_C"/>
</dbReference>
<protein>
    <recommendedName>
        <fullName evidence="14">Polyadenylate-binding protein</fullName>
        <shortName evidence="14">PABP</shortName>
    </recommendedName>
</protein>
<dbReference type="NCBIfam" id="TIGR01628">
    <property type="entry name" value="PABP-1234"/>
    <property type="match status" value="1"/>
</dbReference>
<evidence type="ECO:0000313" key="18">
    <source>
        <dbReference type="EMBL" id="CEP23444.1"/>
    </source>
</evidence>
<dbReference type="SUPFAM" id="SSF54928">
    <property type="entry name" value="RNA-binding domain, RBD"/>
    <property type="match status" value="2"/>
</dbReference>
<feature type="domain" description="RRM" evidence="16">
    <location>
        <begin position="225"/>
        <end position="302"/>
    </location>
</feature>
<dbReference type="FunFam" id="3.30.70.330:FF:000648">
    <property type="entry name" value="Polyadenylate-binding protein"/>
    <property type="match status" value="1"/>
</dbReference>
<feature type="region of interest" description="Disordered" evidence="15">
    <location>
        <begin position="596"/>
        <end position="624"/>
    </location>
</feature>
<evidence type="ECO:0000256" key="5">
    <source>
        <dbReference type="ARBA" id="ARBA00022490"/>
    </source>
</evidence>
<reference evidence="18" key="1">
    <citation type="submission" date="2014-12" db="EMBL/GenBank/DDBJ databases">
        <authorList>
            <person name="Jaenicke S."/>
        </authorList>
    </citation>
    <scope>NUCLEOTIDE SEQUENCE [LARGE SCALE GENOMIC DNA]</scope>
    <source>
        <strain evidence="18">CBS1600</strain>
    </source>
</reference>
<dbReference type="Gene3D" id="3.30.70.330">
    <property type="match status" value="4"/>
</dbReference>
<keyword evidence="7" id="KW-0677">Repeat</keyword>
<keyword evidence="5 14" id="KW-0963">Cytoplasm</keyword>
<evidence type="ECO:0000256" key="12">
    <source>
        <dbReference type="ARBA" id="ARBA00024761"/>
    </source>
</evidence>
<evidence type="ECO:0000259" key="17">
    <source>
        <dbReference type="PROSITE" id="PS51309"/>
    </source>
</evidence>
<evidence type="ECO:0000256" key="9">
    <source>
        <dbReference type="ARBA" id="ARBA00022845"/>
    </source>
</evidence>
<keyword evidence="4" id="KW-0813">Transport</keyword>
<evidence type="ECO:0000313" key="20">
    <source>
        <dbReference type="Proteomes" id="UP000038830"/>
    </source>
</evidence>
<dbReference type="GO" id="GO:0010494">
    <property type="term" value="C:cytoplasmic stress granule"/>
    <property type="evidence" value="ECO:0007669"/>
    <property type="project" value="UniProtKB-ARBA"/>
</dbReference>
<dbReference type="InterPro" id="IPR006515">
    <property type="entry name" value="PABP_1234"/>
</dbReference>